<dbReference type="GO" id="GO:0001716">
    <property type="term" value="F:L-amino-acid oxidase activity"/>
    <property type="evidence" value="ECO:0007669"/>
    <property type="project" value="TreeGrafter"/>
</dbReference>
<comment type="caution">
    <text evidence="2">The sequence shown here is derived from an EMBL/GenBank/DDBJ whole genome shotgun (WGS) entry which is preliminary data.</text>
</comment>
<evidence type="ECO:0000259" key="1">
    <source>
        <dbReference type="Pfam" id="PF01593"/>
    </source>
</evidence>
<evidence type="ECO:0000313" key="3">
    <source>
        <dbReference type="Proteomes" id="UP000738349"/>
    </source>
</evidence>
<dbReference type="Gene3D" id="3.90.660.10">
    <property type="match status" value="1"/>
</dbReference>
<dbReference type="Gene3D" id="3.50.50.60">
    <property type="entry name" value="FAD/NAD(P)-binding domain"/>
    <property type="match status" value="1"/>
</dbReference>
<dbReference type="Pfam" id="PF01593">
    <property type="entry name" value="Amino_oxidase"/>
    <property type="match status" value="1"/>
</dbReference>
<dbReference type="InterPro" id="IPR036188">
    <property type="entry name" value="FAD/NAD-bd_sf"/>
</dbReference>
<feature type="domain" description="Amine oxidase" evidence="1">
    <location>
        <begin position="114"/>
        <end position="613"/>
    </location>
</feature>
<dbReference type="PANTHER" id="PTHR10742:SF342">
    <property type="entry name" value="AMINE OXIDASE"/>
    <property type="match status" value="1"/>
</dbReference>
<evidence type="ECO:0000313" key="2">
    <source>
        <dbReference type="EMBL" id="KAH7176966.1"/>
    </source>
</evidence>
<dbReference type="OrthoDB" id="7777654at2759"/>
<dbReference type="Proteomes" id="UP000738349">
    <property type="component" value="Unassembled WGS sequence"/>
</dbReference>
<reference evidence="2" key="1">
    <citation type="journal article" date="2021" name="Nat. Commun.">
        <title>Genetic determinants of endophytism in the Arabidopsis root mycobiome.</title>
        <authorList>
            <person name="Mesny F."/>
            <person name="Miyauchi S."/>
            <person name="Thiergart T."/>
            <person name="Pickel B."/>
            <person name="Atanasova L."/>
            <person name="Karlsson M."/>
            <person name="Huettel B."/>
            <person name="Barry K.W."/>
            <person name="Haridas S."/>
            <person name="Chen C."/>
            <person name="Bauer D."/>
            <person name="Andreopoulos W."/>
            <person name="Pangilinan J."/>
            <person name="LaButti K."/>
            <person name="Riley R."/>
            <person name="Lipzen A."/>
            <person name="Clum A."/>
            <person name="Drula E."/>
            <person name="Henrissat B."/>
            <person name="Kohler A."/>
            <person name="Grigoriev I.V."/>
            <person name="Martin F.M."/>
            <person name="Hacquard S."/>
        </authorList>
    </citation>
    <scope>NUCLEOTIDE SEQUENCE</scope>
    <source>
        <strain evidence="2">MPI-CAGE-AT-0147</strain>
    </source>
</reference>
<name>A0A9P9JJQ9_9HYPO</name>
<dbReference type="Gene3D" id="1.10.10.1620">
    <property type="match status" value="1"/>
</dbReference>
<organism evidence="2 3">
    <name type="scientific">Dactylonectria macrodidyma</name>
    <dbReference type="NCBI Taxonomy" id="307937"/>
    <lineage>
        <taxon>Eukaryota</taxon>
        <taxon>Fungi</taxon>
        <taxon>Dikarya</taxon>
        <taxon>Ascomycota</taxon>
        <taxon>Pezizomycotina</taxon>
        <taxon>Sordariomycetes</taxon>
        <taxon>Hypocreomycetidae</taxon>
        <taxon>Hypocreales</taxon>
        <taxon>Nectriaceae</taxon>
        <taxon>Dactylonectria</taxon>
    </lineage>
</organism>
<keyword evidence="3" id="KW-1185">Reference proteome</keyword>
<dbReference type="InterPro" id="IPR002937">
    <property type="entry name" value="Amino_oxidase"/>
</dbReference>
<proteinExistence type="predicted"/>
<dbReference type="SUPFAM" id="SSF51905">
    <property type="entry name" value="FAD/NAD(P)-binding domain"/>
    <property type="match status" value="1"/>
</dbReference>
<dbReference type="EMBL" id="JAGMUV010000001">
    <property type="protein sequence ID" value="KAH7176966.1"/>
    <property type="molecule type" value="Genomic_DNA"/>
</dbReference>
<dbReference type="InterPro" id="IPR050281">
    <property type="entry name" value="Flavin_monoamine_oxidase"/>
</dbReference>
<dbReference type="AlphaFoldDB" id="A0A9P9JJQ9"/>
<dbReference type="SUPFAM" id="SSF54373">
    <property type="entry name" value="FAD-linked reductases, C-terminal domain"/>
    <property type="match status" value="1"/>
</dbReference>
<accession>A0A9P9JJQ9</accession>
<protein>
    <recommendedName>
        <fullName evidence="1">Amine oxidase domain-containing protein</fullName>
    </recommendedName>
</protein>
<sequence>MSAIFLDLKSDVPIKDQWAHHHALVGTAHEFIRHTHGDNDMSFPMPEDPIEKKLPLPNLEPSGHMDTPIEIHPGRDPNVVKFGVIGAGAAGLFTGLLLDYLNRELELKGVPLSFKYDILEAAGPDRVGGRLYTHNFSKQKDTHDYYDVGAMRFPDNPVMERTFALFNFLEMKRIDLKDDPKAKDGSLITYYMNNGDKANGKEPWCYNNRTIWGGTYADVQEQGGETKDPFCINTGGEIPTGLFSISPETIMKELTSAVRDALKDDLKTSPPGTKGWELLMKYDQYSTRQFLASYHPELDYLEGKLPLPPYNYNTIEWLETFNGGTNWYDQAHSETVLESLDFDFDDNVKWYCILGGAQQLAKRMEKKLVTKPKYNSRVKAIRVKDLRDVELAVENNTEDPDKTCYDAVFATTTLGCLQHMDLRDAGLTYPTRQAIRSLGYGTAAKIAIKFKRAWWIHDLKGNNIKHGGLGHSDLSIRTCVYPSYNIYDKEDSTAVLLCSYTWQQDSSRIASLFSDKPSDDARLKELLIRDLARLHKSDEVNEKDLAQLIKRLWVEHHAHDWSEDANTAGAFAFFRPQQFRSMWSRIIQPSGDVIIAGEAASPHHAWVVGALESVVHGLYTWLGANLYSNPHFIVVRRMLEAQDKKNPFVSLPPYMTRKISDWASVVCMMHREEILKARGKDTKGAETIYEELSLNSLQISSAA</sequence>
<dbReference type="GO" id="GO:0009063">
    <property type="term" value="P:amino acid catabolic process"/>
    <property type="evidence" value="ECO:0007669"/>
    <property type="project" value="TreeGrafter"/>
</dbReference>
<dbReference type="PANTHER" id="PTHR10742">
    <property type="entry name" value="FLAVIN MONOAMINE OXIDASE"/>
    <property type="match status" value="1"/>
</dbReference>
<gene>
    <name evidence="2" type="ORF">EDB81DRAFT_773830</name>
</gene>